<dbReference type="Pfam" id="PF11951">
    <property type="entry name" value="Fungal_trans_2"/>
    <property type="match status" value="1"/>
</dbReference>
<reference evidence="3 4" key="1">
    <citation type="submission" date="2015-01" db="EMBL/GenBank/DDBJ databases">
        <title>The Genome Sequence of Exophiala sideris CBS121828.</title>
        <authorList>
            <consortium name="The Broad Institute Genomics Platform"/>
            <person name="Cuomo C."/>
            <person name="de Hoog S."/>
            <person name="Gorbushina A."/>
            <person name="Stielow B."/>
            <person name="Teixiera M."/>
            <person name="Abouelleil A."/>
            <person name="Chapman S.B."/>
            <person name="Priest M."/>
            <person name="Young S.K."/>
            <person name="Wortman J."/>
            <person name="Nusbaum C."/>
            <person name="Birren B."/>
        </authorList>
    </citation>
    <scope>NUCLEOTIDE SEQUENCE [LARGE SCALE GENOMIC DNA]</scope>
    <source>
        <strain evidence="3 4">CBS 121828</strain>
    </source>
</reference>
<dbReference type="InterPro" id="IPR021858">
    <property type="entry name" value="Fun_TF"/>
</dbReference>
<dbReference type="PANTHER" id="PTHR37534:SF46">
    <property type="entry name" value="ZN(II)2CYS6 TRANSCRIPTION FACTOR (EUROFUNG)"/>
    <property type="match status" value="1"/>
</dbReference>
<evidence type="ECO:0008006" key="5">
    <source>
        <dbReference type="Google" id="ProtNLM"/>
    </source>
</evidence>
<dbReference type="OrthoDB" id="3477330at2759"/>
<evidence type="ECO:0000256" key="1">
    <source>
        <dbReference type="ARBA" id="ARBA00004123"/>
    </source>
</evidence>
<dbReference type="EMBL" id="KN846951">
    <property type="protein sequence ID" value="KIV84672.1"/>
    <property type="molecule type" value="Genomic_DNA"/>
</dbReference>
<dbReference type="GO" id="GO:0005634">
    <property type="term" value="C:nucleus"/>
    <property type="evidence" value="ECO:0007669"/>
    <property type="project" value="UniProtKB-SubCell"/>
</dbReference>
<dbReference type="Proteomes" id="UP000053599">
    <property type="component" value="Unassembled WGS sequence"/>
</dbReference>
<protein>
    <recommendedName>
        <fullName evidence="5">Transcription factor domain-containing protein</fullName>
    </recommendedName>
</protein>
<dbReference type="STRING" id="1016849.A0A0D1YPA5"/>
<dbReference type="PANTHER" id="PTHR37534">
    <property type="entry name" value="TRANSCRIPTIONAL ACTIVATOR PROTEIN UGA3"/>
    <property type="match status" value="1"/>
</dbReference>
<accession>A0A0D1YPA5</accession>
<comment type="subcellular location">
    <subcellularLocation>
        <location evidence="1">Nucleus</location>
    </subcellularLocation>
</comment>
<dbReference type="AlphaFoldDB" id="A0A0D1YPA5"/>
<keyword evidence="2" id="KW-0539">Nucleus</keyword>
<proteinExistence type="predicted"/>
<gene>
    <name evidence="3" type="ORF">PV11_00441</name>
</gene>
<evidence type="ECO:0000313" key="4">
    <source>
        <dbReference type="Proteomes" id="UP000053599"/>
    </source>
</evidence>
<evidence type="ECO:0000313" key="3">
    <source>
        <dbReference type="EMBL" id="KIV84672.1"/>
    </source>
</evidence>
<organism evidence="3 4">
    <name type="scientific">Exophiala sideris</name>
    <dbReference type="NCBI Taxonomy" id="1016849"/>
    <lineage>
        <taxon>Eukaryota</taxon>
        <taxon>Fungi</taxon>
        <taxon>Dikarya</taxon>
        <taxon>Ascomycota</taxon>
        <taxon>Pezizomycotina</taxon>
        <taxon>Eurotiomycetes</taxon>
        <taxon>Chaetothyriomycetidae</taxon>
        <taxon>Chaetothyriales</taxon>
        <taxon>Herpotrichiellaceae</taxon>
        <taxon>Exophiala</taxon>
    </lineage>
</organism>
<name>A0A0D1YPA5_9EURO</name>
<sequence length="542" mass="60164">MGLSRSENVSTQWKTLLRAVTDQTWKNTPVLSSEKLDGLISDCDNDCQDMAHQTSSLPFSVFPVLPEPSRDDDSISRYCVTANGENISASSANDGASLISCSSVYVECSPKQSTRKITPVTGIPQDQSIGSESSILSLELSIPLSIRAENRIHPTHAGLFSIYLNAVTPTLVPVHGAQNPWLRYPAIALHLSFQEGRTHLLHALLAHATFFLGHRGYNQDAMFALGSKYYSSAMADLRACLREGSTDYIGLLTTILTFLLIELSRGSTRSWRHHLQAAWKFLQHQQNFKTWICSSDAWYVTQSFHLLKTGSESTGFIDDATNAAWNTAADDSGGVLAQGVMCNPGYGWTMGTSSSVIETIADINACAKQLGASDAECAQATIPLRLTRTLMRYQREVFALSTGVDFHIRDPQYLHLQAFQAAVVIYYHQVCDQTIPQQLSYLVTAVLDLLSTFFEVCGGSFTLWPVFVAAAEAYKEDDQLKFAILLDNVARTGRDMSNYMILLRHIWDVRKSRAAVHGRAVADTRIDWREVMRELEMDLLLL</sequence>
<evidence type="ECO:0000256" key="2">
    <source>
        <dbReference type="ARBA" id="ARBA00023242"/>
    </source>
</evidence>
<dbReference type="HOGENOM" id="CLU_009030_4_0_1"/>